<proteinExistence type="inferred from homology"/>
<dbReference type="AlphaFoldDB" id="A0A933GLZ8"/>
<dbReference type="InterPro" id="IPR036034">
    <property type="entry name" value="PDZ_sf"/>
</dbReference>
<feature type="active site" description="Charge relay system" evidence="14">
    <location>
        <position position="133"/>
    </location>
</feature>
<evidence type="ECO:0000256" key="10">
    <source>
        <dbReference type="ARBA" id="ARBA00022801"/>
    </source>
</evidence>
<dbReference type="Proteomes" id="UP000772181">
    <property type="component" value="Unassembled WGS sequence"/>
</dbReference>
<organism evidence="18 19">
    <name type="scientific">Tectimicrobiota bacterium</name>
    <dbReference type="NCBI Taxonomy" id="2528274"/>
    <lineage>
        <taxon>Bacteria</taxon>
        <taxon>Pseudomonadati</taxon>
        <taxon>Nitrospinota/Tectimicrobiota group</taxon>
        <taxon>Candidatus Tectimicrobiota</taxon>
    </lineage>
</organism>
<evidence type="ECO:0000256" key="5">
    <source>
        <dbReference type="ARBA" id="ARBA00013958"/>
    </source>
</evidence>
<feature type="compositionally biased region" description="Polar residues" evidence="16">
    <location>
        <begin position="27"/>
        <end position="37"/>
    </location>
</feature>
<protein>
    <recommendedName>
        <fullName evidence="5">Probable periplasmic serine endoprotease DegP-like</fullName>
        <ecNumber evidence="4">3.4.21.107</ecNumber>
    </recommendedName>
    <alternativeName>
        <fullName evidence="13">Protease Do</fullName>
    </alternativeName>
</protein>
<feature type="binding site" evidence="15">
    <location>
        <begin position="235"/>
        <end position="237"/>
    </location>
    <ligand>
        <name>substrate</name>
    </ligand>
</feature>
<dbReference type="NCBIfam" id="TIGR02037">
    <property type="entry name" value="degP_htrA_DO"/>
    <property type="match status" value="1"/>
</dbReference>
<dbReference type="CDD" id="cd10839">
    <property type="entry name" value="cpPDZ1_DegP-like"/>
    <property type="match status" value="1"/>
</dbReference>
<feature type="active site" description="Charge relay system" evidence="14">
    <location>
        <position position="163"/>
    </location>
</feature>
<feature type="binding site" evidence="15">
    <location>
        <position position="163"/>
    </location>
    <ligand>
        <name>substrate</name>
    </ligand>
</feature>
<feature type="binding site" evidence="15">
    <location>
        <position position="133"/>
    </location>
    <ligand>
        <name>substrate</name>
    </ligand>
</feature>
<keyword evidence="8" id="KW-0677">Repeat</keyword>
<comment type="catalytic activity">
    <reaction evidence="1">
        <text>Acts on substrates that are at least partially unfolded. The cleavage site P1 residue is normally between a pair of hydrophobic residues, such as Val-|-Val.</text>
        <dbReference type="EC" id="3.4.21.107"/>
    </reaction>
</comment>
<dbReference type="GO" id="GO:0004252">
    <property type="term" value="F:serine-type endopeptidase activity"/>
    <property type="evidence" value="ECO:0007669"/>
    <property type="project" value="InterPro"/>
</dbReference>
<dbReference type="InterPro" id="IPR011782">
    <property type="entry name" value="Pept_S1C_Do"/>
</dbReference>
<evidence type="ECO:0000256" key="11">
    <source>
        <dbReference type="ARBA" id="ARBA00022825"/>
    </source>
</evidence>
<name>A0A933GLZ8_UNCTE</name>
<feature type="domain" description="PDZ" evidence="17">
    <location>
        <begin position="409"/>
        <end position="451"/>
    </location>
</feature>
<evidence type="ECO:0000256" key="8">
    <source>
        <dbReference type="ARBA" id="ARBA00022737"/>
    </source>
</evidence>
<dbReference type="InterPro" id="IPR001478">
    <property type="entry name" value="PDZ"/>
</dbReference>
<evidence type="ECO:0000256" key="12">
    <source>
        <dbReference type="ARBA" id="ARBA00023016"/>
    </source>
</evidence>
<evidence type="ECO:0000313" key="19">
    <source>
        <dbReference type="Proteomes" id="UP000772181"/>
    </source>
</evidence>
<evidence type="ECO:0000256" key="9">
    <source>
        <dbReference type="ARBA" id="ARBA00022764"/>
    </source>
</evidence>
<evidence type="ECO:0000256" key="14">
    <source>
        <dbReference type="PIRSR" id="PIRSR611782-1"/>
    </source>
</evidence>
<evidence type="ECO:0000256" key="16">
    <source>
        <dbReference type="SAM" id="MobiDB-lite"/>
    </source>
</evidence>
<dbReference type="SUPFAM" id="SSF50494">
    <property type="entry name" value="Trypsin-like serine proteases"/>
    <property type="match status" value="1"/>
</dbReference>
<evidence type="ECO:0000259" key="17">
    <source>
        <dbReference type="PROSITE" id="PS50106"/>
    </source>
</evidence>
<comment type="subcellular location">
    <subcellularLocation>
        <location evidence="2">Periplasm</location>
    </subcellularLocation>
</comment>
<dbReference type="GO" id="GO:0042597">
    <property type="term" value="C:periplasmic space"/>
    <property type="evidence" value="ECO:0007669"/>
    <property type="project" value="UniProtKB-SubCell"/>
</dbReference>
<dbReference type="PRINTS" id="PR00834">
    <property type="entry name" value="PROTEASES2C"/>
</dbReference>
<evidence type="ECO:0000256" key="13">
    <source>
        <dbReference type="ARBA" id="ARBA00032850"/>
    </source>
</evidence>
<dbReference type="SUPFAM" id="SSF50156">
    <property type="entry name" value="PDZ domain-like"/>
    <property type="match status" value="2"/>
</dbReference>
<feature type="active site" description="Charge relay system" evidence="14">
    <location>
        <position position="237"/>
    </location>
</feature>
<evidence type="ECO:0000256" key="15">
    <source>
        <dbReference type="PIRSR" id="PIRSR611782-2"/>
    </source>
</evidence>
<dbReference type="PANTHER" id="PTHR22939">
    <property type="entry name" value="SERINE PROTEASE FAMILY S1C HTRA-RELATED"/>
    <property type="match status" value="1"/>
</dbReference>
<feature type="domain" description="PDZ" evidence="17">
    <location>
        <begin position="274"/>
        <end position="369"/>
    </location>
</feature>
<evidence type="ECO:0000256" key="7">
    <source>
        <dbReference type="ARBA" id="ARBA00022729"/>
    </source>
</evidence>
<dbReference type="Gene3D" id="2.40.10.120">
    <property type="match status" value="1"/>
</dbReference>
<keyword evidence="11" id="KW-0720">Serine protease</keyword>
<evidence type="ECO:0000256" key="3">
    <source>
        <dbReference type="ARBA" id="ARBA00010541"/>
    </source>
</evidence>
<dbReference type="SMART" id="SM00228">
    <property type="entry name" value="PDZ"/>
    <property type="match status" value="2"/>
</dbReference>
<dbReference type="Pfam" id="PF17820">
    <property type="entry name" value="PDZ_6"/>
    <property type="match status" value="1"/>
</dbReference>
<evidence type="ECO:0000313" key="18">
    <source>
        <dbReference type="EMBL" id="MBI4595040.1"/>
    </source>
</evidence>
<accession>A0A933GLZ8</accession>
<gene>
    <name evidence="18" type="ORF">HY730_01525</name>
</gene>
<dbReference type="Gene3D" id="2.30.42.10">
    <property type="match status" value="2"/>
</dbReference>
<evidence type="ECO:0000256" key="4">
    <source>
        <dbReference type="ARBA" id="ARBA00013035"/>
    </source>
</evidence>
<reference evidence="18" key="1">
    <citation type="submission" date="2020-07" db="EMBL/GenBank/DDBJ databases">
        <title>Huge and variable diversity of episymbiotic CPR bacteria and DPANN archaea in groundwater ecosystems.</title>
        <authorList>
            <person name="He C.Y."/>
            <person name="Keren R."/>
            <person name="Whittaker M."/>
            <person name="Farag I.F."/>
            <person name="Doudna J."/>
            <person name="Cate J.H.D."/>
            <person name="Banfield J.F."/>
        </authorList>
    </citation>
    <scope>NUCLEOTIDE SEQUENCE</scope>
    <source>
        <strain evidence="18">NC_groundwater_1482_Ag_S-0.65um_47_24</strain>
    </source>
</reference>
<dbReference type="GO" id="GO:0006508">
    <property type="term" value="P:proteolysis"/>
    <property type="evidence" value="ECO:0007669"/>
    <property type="project" value="UniProtKB-KW"/>
</dbReference>
<comment type="caution">
    <text evidence="18">The sequence shown here is derived from an EMBL/GenBank/DDBJ whole genome shotgun (WGS) entry which is preliminary data.</text>
</comment>
<evidence type="ECO:0000256" key="2">
    <source>
        <dbReference type="ARBA" id="ARBA00004418"/>
    </source>
</evidence>
<evidence type="ECO:0000256" key="6">
    <source>
        <dbReference type="ARBA" id="ARBA00022670"/>
    </source>
</evidence>
<dbReference type="InterPro" id="IPR041489">
    <property type="entry name" value="PDZ_6"/>
</dbReference>
<keyword evidence="6" id="KW-0645">Protease</keyword>
<dbReference type="Pfam" id="PF13365">
    <property type="entry name" value="Trypsin_2"/>
    <property type="match status" value="1"/>
</dbReference>
<keyword evidence="12" id="KW-0346">Stress response</keyword>
<keyword evidence="9" id="KW-0574">Periplasm</keyword>
<sequence>MALLLKVQAAYDDSEKDQVIKVAAEQSPGQKTPSEQNGHGLPDGQWSPPRSFASLAKKLKPAVVNISTSKIIKDHPPIDEKTPKKEGREWKKSDPFWEQFDKFFGSQPRKFKSRSLGSGFIIAQEGYIITNNHVVEETDEITVQLADQKELKASIIGRDMKTDLALIKVETKESLPTVKLGDSEKLEVGDWVLAIGNPFGFEHSVTAGIVSAKGRLLGGSPYEDFIQTDASINPGNSGGPLFNMQGEVVGINSAVITSAQGLGFAISINNAKDLIPQLREKGKIVRAWLGINIQEVTEDIAGSFGLDKAKGVLISNVIKGTPADKFGLKRGDIILEFNGQGISEIRALQKQVAASPVGVEQTLKLLREGQEMFIPIKLEEMRDKVKDQPSREGKWGIMAREITPEIAKGLGIKEEKGVIVTEVKENSLADKAGVRRGDIILEINRKGVKTLEEFQQRVDELKEGDYYLLLVKRGESINYLAFKIAQAEKQ</sequence>
<keyword evidence="7" id="KW-0732">Signal</keyword>
<dbReference type="InterPro" id="IPR009003">
    <property type="entry name" value="Peptidase_S1_PA"/>
</dbReference>
<dbReference type="Pfam" id="PF00595">
    <property type="entry name" value="PDZ"/>
    <property type="match status" value="1"/>
</dbReference>
<dbReference type="PROSITE" id="PS50106">
    <property type="entry name" value="PDZ"/>
    <property type="match status" value="2"/>
</dbReference>
<dbReference type="EMBL" id="JACQWF010000071">
    <property type="protein sequence ID" value="MBI4595040.1"/>
    <property type="molecule type" value="Genomic_DNA"/>
</dbReference>
<comment type="similarity">
    <text evidence="3">Belongs to the peptidase S1C family.</text>
</comment>
<dbReference type="PANTHER" id="PTHR22939:SF130">
    <property type="entry name" value="PERIPLASMIC SERINE ENDOPROTEASE DEGP-LIKE-RELATED"/>
    <property type="match status" value="1"/>
</dbReference>
<dbReference type="InterPro" id="IPR001940">
    <property type="entry name" value="Peptidase_S1C"/>
</dbReference>
<feature type="region of interest" description="Disordered" evidence="16">
    <location>
        <begin position="12"/>
        <end position="50"/>
    </location>
</feature>
<evidence type="ECO:0000256" key="1">
    <source>
        <dbReference type="ARBA" id="ARBA00001772"/>
    </source>
</evidence>
<dbReference type="EC" id="3.4.21.107" evidence="4"/>
<dbReference type="FunFam" id="2.40.10.120:FF:000007">
    <property type="entry name" value="Periplasmic serine endoprotease DegP-like"/>
    <property type="match status" value="1"/>
</dbReference>
<keyword evidence="10" id="KW-0378">Hydrolase</keyword>